<evidence type="ECO:0000313" key="1">
    <source>
        <dbReference type="EMBL" id="CAI6361108.1"/>
    </source>
</evidence>
<comment type="caution">
    <text evidence="1">The sequence shown here is derived from an EMBL/GenBank/DDBJ whole genome shotgun (WGS) entry which is preliminary data.</text>
</comment>
<proteinExistence type="predicted"/>
<dbReference type="AlphaFoldDB" id="A0AAV0WZF7"/>
<dbReference type="Proteomes" id="UP001160148">
    <property type="component" value="Unassembled WGS sequence"/>
</dbReference>
<gene>
    <name evidence="1" type="ORF">MEUPH1_LOCUS16324</name>
</gene>
<evidence type="ECO:0000313" key="2">
    <source>
        <dbReference type="Proteomes" id="UP001160148"/>
    </source>
</evidence>
<sequence>MHSLLKRCPRIISAYFFGCKRWLVPRVHEADVTLNTAALLLREVTGRRGSAKTPGCVATTGRVGVVITDHGGVAAAGPS</sequence>
<organism evidence="1 2">
    <name type="scientific">Macrosiphum euphorbiae</name>
    <name type="common">potato aphid</name>
    <dbReference type="NCBI Taxonomy" id="13131"/>
    <lineage>
        <taxon>Eukaryota</taxon>
        <taxon>Metazoa</taxon>
        <taxon>Ecdysozoa</taxon>
        <taxon>Arthropoda</taxon>
        <taxon>Hexapoda</taxon>
        <taxon>Insecta</taxon>
        <taxon>Pterygota</taxon>
        <taxon>Neoptera</taxon>
        <taxon>Paraneoptera</taxon>
        <taxon>Hemiptera</taxon>
        <taxon>Sternorrhyncha</taxon>
        <taxon>Aphidomorpha</taxon>
        <taxon>Aphidoidea</taxon>
        <taxon>Aphididae</taxon>
        <taxon>Macrosiphini</taxon>
        <taxon>Macrosiphum</taxon>
    </lineage>
</organism>
<name>A0AAV0WZF7_9HEMI</name>
<dbReference type="EMBL" id="CARXXK010000003">
    <property type="protein sequence ID" value="CAI6361108.1"/>
    <property type="molecule type" value="Genomic_DNA"/>
</dbReference>
<protein>
    <submittedName>
        <fullName evidence="1">Uncharacterized protein</fullName>
    </submittedName>
</protein>
<reference evidence="1 2" key="1">
    <citation type="submission" date="2023-01" db="EMBL/GenBank/DDBJ databases">
        <authorList>
            <person name="Whitehead M."/>
        </authorList>
    </citation>
    <scope>NUCLEOTIDE SEQUENCE [LARGE SCALE GENOMIC DNA]</scope>
</reference>
<accession>A0AAV0WZF7</accession>
<keyword evidence="2" id="KW-1185">Reference proteome</keyword>